<keyword evidence="2" id="KW-0732">Signal</keyword>
<evidence type="ECO:0008006" key="5">
    <source>
        <dbReference type="Google" id="ProtNLM"/>
    </source>
</evidence>
<reference evidence="3 4" key="1">
    <citation type="journal article" date="2016" name="Mol. Biol. Evol.">
        <title>Comparative Genomics of Early-Diverging Mushroom-Forming Fungi Provides Insights into the Origins of Lignocellulose Decay Capabilities.</title>
        <authorList>
            <person name="Nagy L.G."/>
            <person name="Riley R."/>
            <person name="Tritt A."/>
            <person name="Adam C."/>
            <person name="Daum C."/>
            <person name="Floudas D."/>
            <person name="Sun H."/>
            <person name="Yadav J.S."/>
            <person name="Pangilinan J."/>
            <person name="Larsson K.H."/>
            <person name="Matsuura K."/>
            <person name="Barry K."/>
            <person name="Labutti K."/>
            <person name="Kuo R."/>
            <person name="Ohm R.A."/>
            <person name="Bhattacharya S.S."/>
            <person name="Shirouzu T."/>
            <person name="Yoshinaga Y."/>
            <person name="Martin F.M."/>
            <person name="Grigoriev I.V."/>
            <person name="Hibbett D.S."/>
        </authorList>
    </citation>
    <scope>NUCLEOTIDE SEQUENCE [LARGE SCALE GENOMIC DNA]</scope>
    <source>
        <strain evidence="3 4">CBS 109695</strain>
    </source>
</reference>
<proteinExistence type="predicted"/>
<dbReference type="EMBL" id="KV417636">
    <property type="protein sequence ID" value="KZP13197.1"/>
    <property type="molecule type" value="Genomic_DNA"/>
</dbReference>
<dbReference type="Proteomes" id="UP000076532">
    <property type="component" value="Unassembled WGS sequence"/>
</dbReference>
<keyword evidence="1" id="KW-0472">Membrane</keyword>
<keyword evidence="4" id="KW-1185">Reference proteome</keyword>
<gene>
    <name evidence="3" type="ORF">FIBSPDRAFT_936469</name>
</gene>
<protein>
    <recommendedName>
        <fullName evidence="5">Mid2 domain-containing protein</fullName>
    </recommendedName>
</protein>
<evidence type="ECO:0000256" key="2">
    <source>
        <dbReference type="SAM" id="SignalP"/>
    </source>
</evidence>
<feature type="signal peptide" evidence="2">
    <location>
        <begin position="1"/>
        <end position="22"/>
    </location>
</feature>
<keyword evidence="1" id="KW-1133">Transmembrane helix</keyword>
<name>A0A166C1N1_9AGAM</name>
<evidence type="ECO:0000313" key="4">
    <source>
        <dbReference type="Proteomes" id="UP000076532"/>
    </source>
</evidence>
<dbReference type="AlphaFoldDB" id="A0A166C1N1"/>
<organism evidence="3 4">
    <name type="scientific">Athelia psychrophila</name>
    <dbReference type="NCBI Taxonomy" id="1759441"/>
    <lineage>
        <taxon>Eukaryota</taxon>
        <taxon>Fungi</taxon>
        <taxon>Dikarya</taxon>
        <taxon>Basidiomycota</taxon>
        <taxon>Agaricomycotina</taxon>
        <taxon>Agaricomycetes</taxon>
        <taxon>Agaricomycetidae</taxon>
        <taxon>Atheliales</taxon>
        <taxon>Atheliaceae</taxon>
        <taxon>Athelia</taxon>
    </lineage>
</organism>
<keyword evidence="1" id="KW-0812">Transmembrane</keyword>
<feature type="transmembrane region" description="Helical" evidence="1">
    <location>
        <begin position="210"/>
        <end position="233"/>
    </location>
</feature>
<evidence type="ECO:0000313" key="3">
    <source>
        <dbReference type="EMBL" id="KZP13197.1"/>
    </source>
</evidence>
<accession>A0A166C1N1</accession>
<evidence type="ECO:0000256" key="1">
    <source>
        <dbReference type="SAM" id="Phobius"/>
    </source>
</evidence>
<feature type="chain" id="PRO_5007871453" description="Mid2 domain-containing protein" evidence="2">
    <location>
        <begin position="23"/>
        <end position="276"/>
    </location>
</feature>
<dbReference type="STRING" id="436010.A0A166C1N1"/>
<sequence length="276" mass="29884">MSLYRALMFGWALSWSLLAVQGQENTTCKDGSSDWYTSVVGETPCKTYQSLRLLCRDSYTLPILGTLMTAASPGFQCDEAIYGAPQDCCCNSIAYALGVLCINCQQGTGFEQDSYSEPPGAYTTFLDGCSPSTDGGFTATAQNLVCGTDLKIDDQLYFLFWDNGQWLYEDAREAIIQGFVTSGNNSFTHCASSTVKAPPPHERSALSGSAIGGIAIAAAAGLAFAMFIIWYCVRRYSRAKYTSGGLPDIGMVDRQIHSFSPQPMDALMSDAPAYMR</sequence>
<dbReference type="OrthoDB" id="2757214at2759"/>